<organism evidence="2 3">
    <name type="scientific">Streptomyces ziwulingensis</name>
    <dbReference type="NCBI Taxonomy" id="1045501"/>
    <lineage>
        <taxon>Bacteria</taxon>
        <taxon>Bacillati</taxon>
        <taxon>Actinomycetota</taxon>
        <taxon>Actinomycetes</taxon>
        <taxon>Kitasatosporales</taxon>
        <taxon>Streptomycetaceae</taxon>
        <taxon>Streptomyces</taxon>
    </lineage>
</organism>
<comment type="caution">
    <text evidence="2">The sequence shown here is derived from an EMBL/GenBank/DDBJ whole genome shotgun (WGS) entry which is preliminary data.</text>
</comment>
<gene>
    <name evidence="2" type="ORF">GCM10023220_62960</name>
</gene>
<keyword evidence="3" id="KW-1185">Reference proteome</keyword>
<proteinExistence type="predicted"/>
<accession>A0ABP9CYJ5</accession>
<dbReference type="RefSeq" id="WP_345624072.1">
    <property type="nucleotide sequence ID" value="NZ_BAABIG010000083.1"/>
</dbReference>
<sequence length="54" mass="5767">MTTCDHCHQPIEGDVEEVPVDSPTGAAPNPKLHPSWCPPAPHRSTPATPPHLLP</sequence>
<evidence type="ECO:0000313" key="2">
    <source>
        <dbReference type="EMBL" id="GAA4821266.1"/>
    </source>
</evidence>
<reference evidence="3" key="1">
    <citation type="journal article" date="2019" name="Int. J. Syst. Evol. Microbiol.">
        <title>The Global Catalogue of Microorganisms (GCM) 10K type strain sequencing project: providing services to taxonomists for standard genome sequencing and annotation.</title>
        <authorList>
            <consortium name="The Broad Institute Genomics Platform"/>
            <consortium name="The Broad Institute Genome Sequencing Center for Infectious Disease"/>
            <person name="Wu L."/>
            <person name="Ma J."/>
        </authorList>
    </citation>
    <scope>NUCLEOTIDE SEQUENCE [LARGE SCALE GENOMIC DNA]</scope>
    <source>
        <strain evidence="3">JCM 18081</strain>
    </source>
</reference>
<feature type="compositionally biased region" description="Pro residues" evidence="1">
    <location>
        <begin position="36"/>
        <end position="54"/>
    </location>
</feature>
<protein>
    <submittedName>
        <fullName evidence="2">Uncharacterized protein</fullName>
    </submittedName>
</protein>
<dbReference type="EMBL" id="BAABIG010000083">
    <property type="protein sequence ID" value="GAA4821266.1"/>
    <property type="molecule type" value="Genomic_DNA"/>
</dbReference>
<name>A0ABP9CYJ5_9ACTN</name>
<evidence type="ECO:0000256" key="1">
    <source>
        <dbReference type="SAM" id="MobiDB-lite"/>
    </source>
</evidence>
<feature type="compositionally biased region" description="Basic and acidic residues" evidence="1">
    <location>
        <begin position="1"/>
        <end position="11"/>
    </location>
</feature>
<evidence type="ECO:0000313" key="3">
    <source>
        <dbReference type="Proteomes" id="UP001501265"/>
    </source>
</evidence>
<feature type="region of interest" description="Disordered" evidence="1">
    <location>
        <begin position="1"/>
        <end position="54"/>
    </location>
</feature>
<dbReference type="Proteomes" id="UP001501265">
    <property type="component" value="Unassembled WGS sequence"/>
</dbReference>